<name>A0A8X6U2U5_NEPPI</name>
<comment type="caution">
    <text evidence="1">The sequence shown here is derived from an EMBL/GenBank/DDBJ whole genome shotgun (WGS) entry which is preliminary data.</text>
</comment>
<gene>
    <name evidence="1" type="ORF">NPIL_619061</name>
</gene>
<organism evidence="1 2">
    <name type="scientific">Nephila pilipes</name>
    <name type="common">Giant wood spider</name>
    <name type="synonym">Nephila maculata</name>
    <dbReference type="NCBI Taxonomy" id="299642"/>
    <lineage>
        <taxon>Eukaryota</taxon>
        <taxon>Metazoa</taxon>
        <taxon>Ecdysozoa</taxon>
        <taxon>Arthropoda</taxon>
        <taxon>Chelicerata</taxon>
        <taxon>Arachnida</taxon>
        <taxon>Araneae</taxon>
        <taxon>Araneomorphae</taxon>
        <taxon>Entelegynae</taxon>
        <taxon>Araneoidea</taxon>
        <taxon>Nephilidae</taxon>
        <taxon>Nephila</taxon>
    </lineage>
</organism>
<evidence type="ECO:0000313" key="2">
    <source>
        <dbReference type="Proteomes" id="UP000887013"/>
    </source>
</evidence>
<accession>A0A8X6U2U5</accession>
<evidence type="ECO:0000313" key="1">
    <source>
        <dbReference type="EMBL" id="GFT76228.1"/>
    </source>
</evidence>
<dbReference type="AlphaFoldDB" id="A0A8X6U2U5"/>
<keyword evidence="2" id="KW-1185">Reference proteome</keyword>
<proteinExistence type="predicted"/>
<dbReference type="EMBL" id="BMAW01022102">
    <property type="protein sequence ID" value="GFT76228.1"/>
    <property type="molecule type" value="Genomic_DNA"/>
</dbReference>
<sequence length="85" mass="9903">MEWVKCVGCYPGRVILDVKAIPLCPAKANRRIRRSKVSLVPLGVPHFWVYRSCPIPLFSMSQTDIYDIHHIIIIYSCFYSYENVQ</sequence>
<reference evidence="1" key="1">
    <citation type="submission" date="2020-08" db="EMBL/GenBank/DDBJ databases">
        <title>Multicomponent nature underlies the extraordinary mechanical properties of spider dragline silk.</title>
        <authorList>
            <person name="Kono N."/>
            <person name="Nakamura H."/>
            <person name="Mori M."/>
            <person name="Yoshida Y."/>
            <person name="Ohtoshi R."/>
            <person name="Malay A.D."/>
            <person name="Moran D.A.P."/>
            <person name="Tomita M."/>
            <person name="Numata K."/>
            <person name="Arakawa K."/>
        </authorList>
    </citation>
    <scope>NUCLEOTIDE SEQUENCE</scope>
</reference>
<protein>
    <submittedName>
        <fullName evidence="1">Uncharacterized protein</fullName>
    </submittedName>
</protein>
<dbReference type="Proteomes" id="UP000887013">
    <property type="component" value="Unassembled WGS sequence"/>
</dbReference>